<dbReference type="EMBL" id="DS999644">
    <property type="protein sequence ID" value="EFE74307.2"/>
    <property type="molecule type" value="Genomic_DNA"/>
</dbReference>
<reference evidence="2" key="1">
    <citation type="submission" date="2008-10" db="EMBL/GenBank/DDBJ databases">
        <authorList>
            <person name="Molnar K."/>
        </authorList>
    </citation>
    <scope>NUCLEOTIDE SEQUENCE [LARGE SCALE GENOMIC DNA]</scope>
    <source>
        <strain evidence="2">NRRL 15998</strain>
    </source>
</reference>
<proteinExistence type="predicted"/>
<name>D6AAX2_STRFL</name>
<dbReference type="AlphaFoldDB" id="D6AAX2"/>
<accession>D6AAX2</accession>
<evidence type="ECO:0000313" key="1">
    <source>
        <dbReference type="EMBL" id="EFE74307.2"/>
    </source>
</evidence>
<gene>
    <name evidence="1" type="ORF">SSGG_01673</name>
</gene>
<evidence type="ECO:0000313" key="2">
    <source>
        <dbReference type="Proteomes" id="UP000003986"/>
    </source>
</evidence>
<dbReference type="Proteomes" id="UP000003986">
    <property type="component" value="Unassembled WGS sequence"/>
</dbReference>
<sequence length="178" mass="20047">MRRCACVACMTCVTRKRGGAVDASREEILTVVESLALPASPEEIADAVDAVRVRARPRLTEFDDPGACVTAEAVLGLLRELEESGQVKGYARDVWVGLWVDPGRTVRPTGLLWWPVSKWREAAGHRVQPDLAKIRREEEARREEERIERQSSPGFGWGKTWEKVLWDAEHPYEGLDPL</sequence>
<organism evidence="1 2">
    <name type="scientific">Streptomyces filamentosus NRRL 15998</name>
    <dbReference type="NCBI Taxonomy" id="457431"/>
    <lineage>
        <taxon>Bacteria</taxon>
        <taxon>Bacillati</taxon>
        <taxon>Actinomycetota</taxon>
        <taxon>Actinomycetes</taxon>
        <taxon>Kitasatosporales</taxon>
        <taxon>Streptomycetaceae</taxon>
        <taxon>Streptomyces</taxon>
    </lineage>
</organism>
<reference evidence="2" key="2">
    <citation type="submission" date="2008-12" db="EMBL/GenBank/DDBJ databases">
        <title>Annotation of Streptomyces roseosporus strain NRRL 15998.</title>
        <authorList>
            <consortium name="The Broad Institute Genome Sequencing Platform"/>
            <consortium name="Broad Institute Microbial Sequencing Center"/>
            <person name="Fischbach M."/>
            <person name="Ward D."/>
            <person name="Young S."/>
            <person name="Kodira C.D."/>
            <person name="Zeng Q."/>
            <person name="Koehrsen M."/>
            <person name="Godfrey P."/>
            <person name="Alvarado L."/>
            <person name="Berlin A.M."/>
            <person name="Borenstein D."/>
            <person name="Chen Z."/>
            <person name="Engels R."/>
            <person name="Freedman E."/>
            <person name="Gellesch M."/>
            <person name="Goldberg J."/>
            <person name="Griggs A."/>
            <person name="Gujja S."/>
            <person name="Heiman D.I."/>
            <person name="Hepburn T.A."/>
            <person name="Howarth C."/>
            <person name="Jen D."/>
            <person name="Larson L."/>
            <person name="Lewis B."/>
            <person name="Mehta T."/>
            <person name="Park D."/>
            <person name="Pearson M."/>
            <person name="Roberts A."/>
            <person name="Saif S."/>
            <person name="Shea T.D."/>
            <person name="Shenoy N."/>
            <person name="Sisk P."/>
            <person name="Stolte C."/>
            <person name="Sykes S.N."/>
            <person name="Walk T."/>
            <person name="White J."/>
            <person name="Yandava C."/>
            <person name="Straight P."/>
            <person name="Clardy J."/>
            <person name="Hung D."/>
            <person name="Kolter R."/>
            <person name="Mekalanos J."/>
            <person name="Walker S."/>
            <person name="Walsh C.T."/>
            <person name="Wieland B.L.C."/>
            <person name="Ilzarbe M."/>
            <person name="Galagan J."/>
            <person name="Nusbaum C."/>
            <person name="Birren B."/>
        </authorList>
    </citation>
    <scope>NUCLEOTIDE SEQUENCE [LARGE SCALE GENOMIC DNA]</scope>
    <source>
        <strain evidence="2">NRRL 15998</strain>
    </source>
</reference>
<protein>
    <submittedName>
        <fullName evidence="1">Predicted protein</fullName>
    </submittedName>
</protein>